<proteinExistence type="predicted"/>
<dbReference type="OrthoDB" id="15044at2"/>
<accession>A0A1R1MLC9</accession>
<keyword evidence="4" id="KW-1185">Reference proteome</keyword>
<evidence type="ECO:0000313" key="4">
    <source>
        <dbReference type="Proteomes" id="UP000187408"/>
    </source>
</evidence>
<dbReference type="GO" id="GO:0000160">
    <property type="term" value="P:phosphorelay signal transduction system"/>
    <property type="evidence" value="ECO:0007669"/>
    <property type="project" value="InterPro"/>
</dbReference>
<dbReference type="EMBL" id="MOEN01000012">
    <property type="protein sequence ID" value="OMH40608.1"/>
    <property type="molecule type" value="Genomic_DNA"/>
</dbReference>
<name>A0A1R1MLC9_9BACT</name>
<dbReference type="Proteomes" id="UP000187408">
    <property type="component" value="Unassembled WGS sequence"/>
</dbReference>
<evidence type="ECO:0000313" key="3">
    <source>
        <dbReference type="EMBL" id="OMH40608.1"/>
    </source>
</evidence>
<organism evidence="3 4">
    <name type="scientific">Desulfurobacterium indicum</name>
    <dbReference type="NCBI Taxonomy" id="1914305"/>
    <lineage>
        <taxon>Bacteria</taxon>
        <taxon>Pseudomonadati</taxon>
        <taxon>Aquificota</taxon>
        <taxon>Aquificia</taxon>
        <taxon>Desulfurobacteriales</taxon>
        <taxon>Desulfurobacteriaceae</taxon>
        <taxon>Desulfurobacterium</taxon>
    </lineage>
</organism>
<dbReference type="AlphaFoldDB" id="A0A1R1MLC9"/>
<dbReference type="STRING" id="1914305.BLW93_04215"/>
<dbReference type="Pfam" id="PF01627">
    <property type="entry name" value="Hpt"/>
    <property type="match status" value="1"/>
</dbReference>
<reference evidence="3 4" key="1">
    <citation type="submission" date="2016-10" db="EMBL/GenBank/DDBJ databases">
        <title>Genome sequence of a sulfur-reducing bacterium Desulfurobacterium indicum K6013.</title>
        <authorList>
            <person name="Cao J."/>
            <person name="Shao Z."/>
            <person name="Alain K."/>
            <person name="Jebbar M."/>
        </authorList>
    </citation>
    <scope>NUCLEOTIDE SEQUENCE [LARGE SCALE GENOMIC DNA]</scope>
    <source>
        <strain evidence="3 4">K6013</strain>
    </source>
</reference>
<evidence type="ECO:0000256" key="1">
    <source>
        <dbReference type="PROSITE-ProRule" id="PRU00110"/>
    </source>
</evidence>
<dbReference type="GO" id="GO:0004672">
    <property type="term" value="F:protein kinase activity"/>
    <property type="evidence" value="ECO:0007669"/>
    <property type="project" value="UniProtKB-ARBA"/>
</dbReference>
<dbReference type="Gene3D" id="1.20.120.160">
    <property type="entry name" value="HPT domain"/>
    <property type="match status" value="1"/>
</dbReference>
<evidence type="ECO:0000259" key="2">
    <source>
        <dbReference type="PROSITE" id="PS50894"/>
    </source>
</evidence>
<dbReference type="RefSeq" id="WP_076712865.1">
    <property type="nucleotide sequence ID" value="NZ_MOEN01000012.1"/>
</dbReference>
<comment type="caution">
    <text evidence="3">The sequence shown here is derived from an EMBL/GenBank/DDBJ whole genome shotgun (WGS) entry which is preliminary data.</text>
</comment>
<feature type="modified residue" description="Phosphohistidine" evidence="1">
    <location>
        <position position="67"/>
    </location>
</feature>
<keyword evidence="1" id="KW-0597">Phosphoprotein</keyword>
<dbReference type="InterPro" id="IPR036641">
    <property type="entry name" value="HPT_dom_sf"/>
</dbReference>
<dbReference type="SUPFAM" id="SSF47226">
    <property type="entry name" value="Histidine-containing phosphotransfer domain, HPT domain"/>
    <property type="match status" value="1"/>
</dbReference>
<gene>
    <name evidence="3" type="ORF">BLW93_04215</name>
</gene>
<dbReference type="InterPro" id="IPR008207">
    <property type="entry name" value="Sig_transdc_His_kin_Hpt_dom"/>
</dbReference>
<sequence length="114" mass="12720">MFDYSMDRLDKDRIKKAALDYLLSMEFDRDTAEMIANTGVENLKENIEELIQTLNGGDFQKAADVAHTIKGILWNMGLQEEGSLFKKVQLALLDGAPEDILKGSLVKALNSISK</sequence>
<dbReference type="PROSITE" id="PS50894">
    <property type="entry name" value="HPT"/>
    <property type="match status" value="1"/>
</dbReference>
<feature type="domain" description="HPt" evidence="2">
    <location>
        <begin position="28"/>
        <end position="114"/>
    </location>
</feature>
<protein>
    <recommendedName>
        <fullName evidence="2">HPt domain-containing protein</fullName>
    </recommendedName>
</protein>